<dbReference type="InterPro" id="IPR015915">
    <property type="entry name" value="Kelch-typ_b-propeller"/>
</dbReference>
<dbReference type="WBParaSite" id="sdigi.contig545.g8937.t1">
    <property type="protein sequence ID" value="sdigi.contig545.g8937.t1"/>
    <property type="gene ID" value="sdigi.contig545.g8937"/>
</dbReference>
<protein>
    <submittedName>
        <fullName evidence="3">Uncharacterized protein</fullName>
    </submittedName>
</protein>
<dbReference type="AlphaFoldDB" id="A0A915Q0U8"/>
<dbReference type="InterPro" id="IPR052637">
    <property type="entry name" value="KLHDC3-like"/>
</dbReference>
<evidence type="ECO:0000313" key="3">
    <source>
        <dbReference type="WBParaSite" id="sdigi.contig545.g8937.t1"/>
    </source>
</evidence>
<organism evidence="2 3">
    <name type="scientific">Setaria digitata</name>
    <dbReference type="NCBI Taxonomy" id="48799"/>
    <lineage>
        <taxon>Eukaryota</taxon>
        <taxon>Metazoa</taxon>
        <taxon>Ecdysozoa</taxon>
        <taxon>Nematoda</taxon>
        <taxon>Chromadorea</taxon>
        <taxon>Rhabditida</taxon>
        <taxon>Spirurina</taxon>
        <taxon>Spiruromorpha</taxon>
        <taxon>Filarioidea</taxon>
        <taxon>Setariidae</taxon>
        <taxon>Setaria</taxon>
    </lineage>
</organism>
<feature type="compositionally biased region" description="Acidic residues" evidence="1">
    <location>
        <begin position="100"/>
        <end position="110"/>
    </location>
</feature>
<keyword evidence="2" id="KW-1185">Reference proteome</keyword>
<dbReference type="PANTHER" id="PTHR46461:SF1">
    <property type="entry name" value="KELCH DOMAIN-CONTAINING PROTEIN 3"/>
    <property type="match status" value="1"/>
</dbReference>
<feature type="region of interest" description="Disordered" evidence="1">
    <location>
        <begin position="90"/>
        <end position="111"/>
    </location>
</feature>
<dbReference type="Gene3D" id="2.120.10.80">
    <property type="entry name" value="Kelch-type beta propeller"/>
    <property type="match status" value="1"/>
</dbReference>
<dbReference type="GO" id="GO:0005737">
    <property type="term" value="C:cytoplasm"/>
    <property type="evidence" value="ECO:0007669"/>
    <property type="project" value="TreeGrafter"/>
</dbReference>
<proteinExistence type="predicted"/>
<dbReference type="Proteomes" id="UP000887581">
    <property type="component" value="Unplaced"/>
</dbReference>
<dbReference type="Pfam" id="PF24681">
    <property type="entry name" value="Kelch_KLHDC2_KLHL20_DRC7"/>
    <property type="match status" value="1"/>
</dbReference>
<evidence type="ECO:0000313" key="2">
    <source>
        <dbReference type="Proteomes" id="UP000887581"/>
    </source>
</evidence>
<reference evidence="3" key="1">
    <citation type="submission" date="2022-11" db="UniProtKB">
        <authorList>
            <consortium name="WormBaseParasite"/>
        </authorList>
    </citation>
    <scope>IDENTIFICATION</scope>
</reference>
<accession>A0A915Q0U8</accession>
<dbReference type="PANTHER" id="PTHR46461">
    <property type="entry name" value="KELCH DOMAIN-CONTAINING PROTEIN 3"/>
    <property type="match status" value="1"/>
</dbReference>
<dbReference type="SUPFAM" id="SSF117281">
    <property type="entry name" value="Kelch motif"/>
    <property type="match status" value="1"/>
</dbReference>
<evidence type="ECO:0000256" key="1">
    <source>
        <dbReference type="SAM" id="MobiDB-lite"/>
    </source>
</evidence>
<dbReference type="GO" id="GO:0003682">
    <property type="term" value="F:chromatin binding"/>
    <property type="evidence" value="ECO:0007669"/>
    <property type="project" value="InterPro"/>
</dbReference>
<name>A0A915Q0U8_9BILA</name>
<sequence length="200" mass="22921">MPFWTISLTGGPKRANQAATALGWRIYSFGEFDPQMEESNSDEIFGVHVLNTECYRWYQLLGSSKSSIYLPALLYDKVFKHRLKINQLSGDKNDEKNDYENDSDTDDDINNEERRSALIETPGNRTGHTVVTYEGKIYMWGGFIAQFELCSKLYCFDPEMKTWSVIPCNGETPPGRARHTAVVYNDMMIIYGGREDHFNG</sequence>